<evidence type="ECO:0000259" key="5">
    <source>
        <dbReference type="Pfam" id="PF00501"/>
    </source>
</evidence>
<comment type="similarity">
    <text evidence="1">Belongs to the ATP-dependent AMP-binding enzyme family.</text>
</comment>
<dbReference type="PANTHER" id="PTHR43859">
    <property type="entry name" value="ACYL-ACTIVATING ENZYME"/>
    <property type="match status" value="1"/>
</dbReference>
<accession>A0A3N2E096</accession>
<dbReference type="AlphaFoldDB" id="A0A3N2E096"/>
<dbReference type="Pfam" id="PF13193">
    <property type="entry name" value="AMP-binding_C"/>
    <property type="match status" value="1"/>
</dbReference>
<proteinExistence type="inferred from homology"/>
<evidence type="ECO:0000313" key="7">
    <source>
        <dbReference type="EMBL" id="ROS05520.1"/>
    </source>
</evidence>
<keyword evidence="2" id="KW-0436">Ligase</keyword>
<dbReference type="InterPro" id="IPR020845">
    <property type="entry name" value="AMP-binding_CS"/>
</dbReference>
<dbReference type="GO" id="GO:0016874">
    <property type="term" value="F:ligase activity"/>
    <property type="evidence" value="ECO:0007669"/>
    <property type="project" value="UniProtKB-KW"/>
</dbReference>
<dbReference type="RefSeq" id="WP_123711421.1">
    <property type="nucleotide sequence ID" value="NZ_RKHR01000003.1"/>
</dbReference>
<keyword evidence="8" id="KW-1185">Reference proteome</keyword>
<keyword evidence="4" id="KW-0443">Lipid metabolism</keyword>
<comment type="caution">
    <text evidence="7">The sequence shown here is derived from an EMBL/GenBank/DDBJ whole genome shotgun (WGS) entry which is preliminary data.</text>
</comment>
<dbReference type="Pfam" id="PF00501">
    <property type="entry name" value="AMP-binding"/>
    <property type="match status" value="1"/>
</dbReference>
<evidence type="ECO:0000256" key="2">
    <source>
        <dbReference type="ARBA" id="ARBA00022598"/>
    </source>
</evidence>
<dbReference type="Proteomes" id="UP000275394">
    <property type="component" value="Unassembled WGS sequence"/>
</dbReference>
<reference evidence="7 8" key="1">
    <citation type="submission" date="2018-11" db="EMBL/GenBank/DDBJ databases">
        <title>Genomic Encyclopedia of Type Strains, Phase IV (KMG-IV): sequencing the most valuable type-strain genomes for metagenomic binning, comparative biology and taxonomic classification.</title>
        <authorList>
            <person name="Goeker M."/>
        </authorList>
    </citation>
    <scope>NUCLEOTIDE SEQUENCE [LARGE SCALE GENOMIC DNA]</scope>
    <source>
        <strain evidence="7 8">DSM 100316</strain>
    </source>
</reference>
<evidence type="ECO:0000313" key="8">
    <source>
        <dbReference type="Proteomes" id="UP000275394"/>
    </source>
</evidence>
<dbReference type="InterPro" id="IPR025110">
    <property type="entry name" value="AMP-bd_C"/>
</dbReference>
<dbReference type="EMBL" id="RKHR01000003">
    <property type="protein sequence ID" value="ROS05520.1"/>
    <property type="molecule type" value="Genomic_DNA"/>
</dbReference>
<keyword evidence="3" id="KW-0276">Fatty acid metabolism</keyword>
<organism evidence="7 8">
    <name type="scientific">Sinobacterium caligoides</name>
    <dbReference type="NCBI Taxonomy" id="933926"/>
    <lineage>
        <taxon>Bacteria</taxon>
        <taxon>Pseudomonadati</taxon>
        <taxon>Pseudomonadota</taxon>
        <taxon>Gammaproteobacteria</taxon>
        <taxon>Cellvibrionales</taxon>
        <taxon>Spongiibacteraceae</taxon>
        <taxon>Sinobacterium</taxon>
    </lineage>
</organism>
<evidence type="ECO:0000259" key="6">
    <source>
        <dbReference type="Pfam" id="PF13193"/>
    </source>
</evidence>
<protein>
    <submittedName>
        <fullName evidence="7">Fatty-acyl-CoA synthase</fullName>
    </submittedName>
</protein>
<dbReference type="Gene3D" id="3.30.300.30">
    <property type="match status" value="1"/>
</dbReference>
<dbReference type="GO" id="GO:0006631">
    <property type="term" value="P:fatty acid metabolic process"/>
    <property type="evidence" value="ECO:0007669"/>
    <property type="project" value="UniProtKB-KW"/>
</dbReference>
<dbReference type="SUPFAM" id="SSF56801">
    <property type="entry name" value="Acetyl-CoA synthetase-like"/>
    <property type="match status" value="1"/>
</dbReference>
<evidence type="ECO:0000256" key="4">
    <source>
        <dbReference type="ARBA" id="ARBA00023098"/>
    </source>
</evidence>
<dbReference type="PROSITE" id="PS00455">
    <property type="entry name" value="AMP_BINDING"/>
    <property type="match status" value="1"/>
</dbReference>
<gene>
    <name evidence="7" type="ORF">EDC56_1054</name>
</gene>
<evidence type="ECO:0000256" key="1">
    <source>
        <dbReference type="ARBA" id="ARBA00006432"/>
    </source>
</evidence>
<sequence length="544" mass="60620">MTEQLPPPLTPVTFLERCGRFYGERTAVNFNGNLISFEKMLARCKSAAQFLIDKGVEDGTKISLISTNNIAVIESHFFVPASQAVLVTINPTLSISEILYQVVFSKSRFVITTDKFYRLYQEELNELREGNDITFVIYSDSDDHQEENEQLFNYSTMINWVSNIASLDGLINSELSPIGINFTSGTTGNPKAVVFTHRAAYLQAMGQCLLMKLDRHSIYYCMLPLFHGNGWFHIWANIAVGAKQILFTKISSSSLVDDLIKHSVTHCAGSPRLLSKLFEGTPGNQLKGMTVMTGGAAPTSELIENMEYHGIELIQQYGLNESCATFTVTEKDDNWQSYDLNEKVHALSKQGIPAIHAGYGLRVVNDEGKDVERDAESVGEIWLRGNTISEGYYGNEKETSKSYLGGWFRTGDLAVMDKSGSIVLKDRIKDTFFIETADGWLNVSTLEVERVISQCDCVNDIAVVGLVDPSSGSNILVAFVETDSTTSYQSEIREFCKSNLGEYQVPTLIVKTLLPKTATGKIQKHRLKVLNVEEYMASQVFESF</sequence>
<dbReference type="OrthoDB" id="9047442at2"/>
<dbReference type="Gene3D" id="3.40.50.12780">
    <property type="entry name" value="N-terminal domain of ligase-like"/>
    <property type="match status" value="1"/>
</dbReference>
<feature type="domain" description="AMP-dependent synthetase/ligase" evidence="5">
    <location>
        <begin position="19"/>
        <end position="393"/>
    </location>
</feature>
<name>A0A3N2E096_9GAMM</name>
<dbReference type="InterPro" id="IPR042099">
    <property type="entry name" value="ANL_N_sf"/>
</dbReference>
<dbReference type="InterPro" id="IPR000873">
    <property type="entry name" value="AMP-dep_synth/lig_dom"/>
</dbReference>
<dbReference type="PANTHER" id="PTHR43859:SF4">
    <property type="entry name" value="BUTANOATE--COA LIGASE AAE1-RELATED"/>
    <property type="match status" value="1"/>
</dbReference>
<dbReference type="InterPro" id="IPR045851">
    <property type="entry name" value="AMP-bd_C_sf"/>
</dbReference>
<feature type="domain" description="AMP-binding enzyme C-terminal" evidence="6">
    <location>
        <begin position="447"/>
        <end position="521"/>
    </location>
</feature>
<evidence type="ECO:0000256" key="3">
    <source>
        <dbReference type="ARBA" id="ARBA00022832"/>
    </source>
</evidence>